<dbReference type="InterPro" id="IPR000086">
    <property type="entry name" value="NUDIX_hydrolase_dom"/>
</dbReference>
<evidence type="ECO:0000256" key="6">
    <source>
        <dbReference type="ARBA" id="ARBA00023211"/>
    </source>
</evidence>
<dbReference type="EMBL" id="CP039690">
    <property type="protein sequence ID" value="QCI68587.1"/>
    <property type="molecule type" value="Genomic_DNA"/>
</dbReference>
<accession>A0A4D7BLJ2</accession>
<dbReference type="InterPro" id="IPR039121">
    <property type="entry name" value="NUDT19"/>
</dbReference>
<evidence type="ECO:0000256" key="5">
    <source>
        <dbReference type="ARBA" id="ARBA00022842"/>
    </source>
</evidence>
<evidence type="ECO:0000259" key="7">
    <source>
        <dbReference type="PROSITE" id="PS51462"/>
    </source>
</evidence>
<dbReference type="GO" id="GO:0016818">
    <property type="term" value="F:hydrolase activity, acting on acid anhydrides, in phosphorus-containing anhydrides"/>
    <property type="evidence" value="ECO:0007669"/>
    <property type="project" value="InterPro"/>
</dbReference>
<dbReference type="RefSeq" id="WP_136964006.1">
    <property type="nucleotide sequence ID" value="NZ_CP039690.1"/>
</dbReference>
<dbReference type="PANTHER" id="PTHR12318">
    <property type="entry name" value="TESTOSTERONE-REGULATED PROTEIN RP2"/>
    <property type="match status" value="1"/>
</dbReference>
<comment type="cofactor">
    <cofactor evidence="1">
        <name>Mn(2+)</name>
        <dbReference type="ChEBI" id="CHEBI:29035"/>
    </cofactor>
</comment>
<name>A0A4D7BLJ2_9HYPH</name>
<feature type="domain" description="Nudix hydrolase" evidence="7">
    <location>
        <begin position="25"/>
        <end position="220"/>
    </location>
</feature>
<sequence length="247" mass="28020">MSDQGTTLAERLTKTEREQRWANQKPVDAATLILIDRNGPEPKVLMGKRRHDLKFMPGKFVFPGGRRDPDDRSMPVFGTLDSHAEERLMKRVQRPSLSRARSLALTAIRETFEETGLMLGTKDAGAPEGVPKGWEAFAEHGVFPDLESLQFVARAITPPRRPKRFDTRFFACDADHVAHRIEGVVGPHAELVELKWLTLKDALHEDLPTITTVVLEELGDRIAKGFSPLLPVPFYFMVRKEFRREVL</sequence>
<reference evidence="8 9" key="1">
    <citation type="submission" date="2019-04" db="EMBL/GenBank/DDBJ databases">
        <title>Phreatobacter aquaticus sp. nov.</title>
        <authorList>
            <person name="Choi A."/>
        </authorList>
    </citation>
    <scope>NUCLEOTIDE SEQUENCE [LARGE SCALE GENOMIC DNA]</scope>
    <source>
        <strain evidence="8 9">KCTC 52518</strain>
    </source>
</reference>
<evidence type="ECO:0000256" key="1">
    <source>
        <dbReference type="ARBA" id="ARBA00001936"/>
    </source>
</evidence>
<proteinExistence type="predicted"/>
<protein>
    <submittedName>
        <fullName evidence="8">NUDIX hydrolase</fullName>
    </submittedName>
</protein>
<dbReference type="SUPFAM" id="SSF55811">
    <property type="entry name" value="Nudix"/>
    <property type="match status" value="1"/>
</dbReference>
<evidence type="ECO:0000313" key="8">
    <source>
        <dbReference type="EMBL" id="QCI68587.1"/>
    </source>
</evidence>
<evidence type="ECO:0000256" key="4">
    <source>
        <dbReference type="ARBA" id="ARBA00022801"/>
    </source>
</evidence>
<dbReference type="Gene3D" id="3.90.79.10">
    <property type="entry name" value="Nucleoside Triphosphate Pyrophosphohydrolase"/>
    <property type="match status" value="1"/>
</dbReference>
<dbReference type="AlphaFoldDB" id="A0A4D7BLJ2"/>
<comment type="cofactor">
    <cofactor evidence="2">
        <name>Mg(2+)</name>
        <dbReference type="ChEBI" id="CHEBI:18420"/>
    </cofactor>
</comment>
<dbReference type="OrthoDB" id="9805905at2"/>
<evidence type="ECO:0000313" key="9">
    <source>
        <dbReference type="Proteomes" id="UP000298781"/>
    </source>
</evidence>
<keyword evidence="4 8" id="KW-0378">Hydrolase</keyword>
<keyword evidence="6" id="KW-0464">Manganese</keyword>
<evidence type="ECO:0000256" key="2">
    <source>
        <dbReference type="ARBA" id="ARBA00001946"/>
    </source>
</evidence>
<keyword evidence="5" id="KW-0460">Magnesium</keyword>
<dbReference type="CDD" id="cd18870">
    <property type="entry name" value="NUDIX_AcylCoAdiphos_Nudt19"/>
    <property type="match status" value="1"/>
</dbReference>
<keyword evidence="9" id="KW-1185">Reference proteome</keyword>
<dbReference type="Proteomes" id="UP000298781">
    <property type="component" value="Chromosome"/>
</dbReference>
<gene>
    <name evidence="8" type="ORF">E8M01_32780</name>
</gene>
<dbReference type="PANTHER" id="PTHR12318:SF0">
    <property type="entry name" value="ACYL-COENZYME A DIPHOSPHATASE NUDT19"/>
    <property type="match status" value="1"/>
</dbReference>
<dbReference type="PROSITE" id="PS51462">
    <property type="entry name" value="NUDIX"/>
    <property type="match status" value="1"/>
</dbReference>
<dbReference type="InterPro" id="IPR015797">
    <property type="entry name" value="NUDIX_hydrolase-like_dom_sf"/>
</dbReference>
<evidence type="ECO:0000256" key="3">
    <source>
        <dbReference type="ARBA" id="ARBA00022723"/>
    </source>
</evidence>
<organism evidence="8 9">
    <name type="scientific">Phreatobacter stygius</name>
    <dbReference type="NCBI Taxonomy" id="1940610"/>
    <lineage>
        <taxon>Bacteria</taxon>
        <taxon>Pseudomonadati</taxon>
        <taxon>Pseudomonadota</taxon>
        <taxon>Alphaproteobacteria</taxon>
        <taxon>Hyphomicrobiales</taxon>
        <taxon>Phreatobacteraceae</taxon>
        <taxon>Phreatobacter</taxon>
    </lineage>
</organism>
<dbReference type="KEGG" id="pstg:E8M01_32780"/>
<keyword evidence="3" id="KW-0479">Metal-binding</keyword>
<dbReference type="GO" id="GO:0046872">
    <property type="term" value="F:metal ion binding"/>
    <property type="evidence" value="ECO:0007669"/>
    <property type="project" value="UniProtKB-KW"/>
</dbReference>